<gene>
    <name evidence="2" type="ORF">AALO_G00300480</name>
</gene>
<organism evidence="2 3">
    <name type="scientific">Alosa alosa</name>
    <name type="common">allis shad</name>
    <dbReference type="NCBI Taxonomy" id="278164"/>
    <lineage>
        <taxon>Eukaryota</taxon>
        <taxon>Metazoa</taxon>
        <taxon>Chordata</taxon>
        <taxon>Craniata</taxon>
        <taxon>Vertebrata</taxon>
        <taxon>Euteleostomi</taxon>
        <taxon>Actinopterygii</taxon>
        <taxon>Neopterygii</taxon>
        <taxon>Teleostei</taxon>
        <taxon>Clupei</taxon>
        <taxon>Clupeiformes</taxon>
        <taxon>Clupeoidei</taxon>
        <taxon>Clupeidae</taxon>
        <taxon>Alosa</taxon>
    </lineage>
</organism>
<evidence type="ECO:0008006" key="4">
    <source>
        <dbReference type="Google" id="ProtNLM"/>
    </source>
</evidence>
<name>A0AAV6FED4_9TELE</name>
<feature type="region of interest" description="Disordered" evidence="1">
    <location>
        <begin position="143"/>
        <end position="263"/>
    </location>
</feature>
<evidence type="ECO:0000256" key="1">
    <source>
        <dbReference type="SAM" id="MobiDB-lite"/>
    </source>
</evidence>
<evidence type="ECO:0000313" key="3">
    <source>
        <dbReference type="Proteomes" id="UP000823561"/>
    </source>
</evidence>
<comment type="caution">
    <text evidence="2">The sequence shown here is derived from an EMBL/GenBank/DDBJ whole genome shotgun (WGS) entry which is preliminary data.</text>
</comment>
<dbReference type="AlphaFoldDB" id="A0AAV6FED4"/>
<sequence>MGAVSLCFLLFNTAQLPQPILNVSLSAISKDRCMVELRCTSPQEGQHISWDYIRDPVLFAYSGLDKNDSVLWAYLRADTPTNFTCTISDGLRNSSISKQPSCKDAPCNCCGRHHYIPAVLVTFYLVLLCNIWTVSTRMPIRTQQEETHAETPEEQQEETHTETQEEQQEETHADTQEEQQEETHADTQEEQQEKTHAETPEEQQGETHPETPEEQQEETHTETQEETHAETHEEQEEETHAETQEEQQEKTHAETPEEQQEKT</sequence>
<dbReference type="Proteomes" id="UP000823561">
    <property type="component" value="Chromosome 24"/>
</dbReference>
<reference evidence="2" key="1">
    <citation type="submission" date="2020-10" db="EMBL/GenBank/DDBJ databases">
        <title>Chromosome-scale genome assembly of the Allis shad, Alosa alosa.</title>
        <authorList>
            <person name="Margot Z."/>
            <person name="Christophe K."/>
            <person name="Cabau C."/>
            <person name="Louis A."/>
            <person name="Berthelot C."/>
            <person name="Parey E."/>
            <person name="Roest Crollius H."/>
            <person name="Montfort J."/>
            <person name="Robinson-Rechavi M."/>
            <person name="Bucao C."/>
            <person name="Bouchez O."/>
            <person name="Gislard M."/>
            <person name="Lluch J."/>
            <person name="Milhes M."/>
            <person name="Lampietro C."/>
            <person name="Lopez Roques C."/>
            <person name="Donnadieu C."/>
            <person name="Braasch I."/>
            <person name="Desvignes T."/>
            <person name="Postlethwait J."/>
            <person name="Bobe J."/>
            <person name="Guiguen Y."/>
        </authorList>
    </citation>
    <scope>NUCLEOTIDE SEQUENCE</scope>
    <source>
        <strain evidence="2">M-15738</strain>
        <tissue evidence="2">Blood</tissue>
    </source>
</reference>
<protein>
    <recommendedName>
        <fullName evidence="4">Ig-like domain-containing protein</fullName>
    </recommendedName>
</protein>
<dbReference type="EMBL" id="JADWDJ010000024">
    <property type="protein sequence ID" value="KAG5261139.1"/>
    <property type="molecule type" value="Genomic_DNA"/>
</dbReference>
<proteinExistence type="predicted"/>
<accession>A0AAV6FED4</accession>
<keyword evidence="3" id="KW-1185">Reference proteome</keyword>
<evidence type="ECO:0000313" key="2">
    <source>
        <dbReference type="EMBL" id="KAG5261139.1"/>
    </source>
</evidence>